<reference evidence="2" key="2">
    <citation type="submission" date="2023-05" db="EMBL/GenBank/DDBJ databases">
        <authorList>
            <person name="Fouks B."/>
        </authorList>
    </citation>
    <scope>NUCLEOTIDE SEQUENCE</scope>
    <source>
        <strain evidence="2">Stay&amp;Tobe</strain>
        <tissue evidence="2">Testes</tissue>
    </source>
</reference>
<gene>
    <name evidence="2" type="ORF">L9F63_004053</name>
</gene>
<dbReference type="AlphaFoldDB" id="A0AAD7ZH38"/>
<keyword evidence="1" id="KW-1133">Transmembrane helix</keyword>
<keyword evidence="3" id="KW-1185">Reference proteome</keyword>
<sequence length="49" mass="5679">VSWSILEDVVVFFVRISFLALKVVLEVFRICSNVRSLDNYSIEFLLLVS</sequence>
<dbReference type="Proteomes" id="UP001233999">
    <property type="component" value="Unassembled WGS sequence"/>
</dbReference>
<evidence type="ECO:0000313" key="3">
    <source>
        <dbReference type="Proteomes" id="UP001233999"/>
    </source>
</evidence>
<name>A0AAD7ZH38_DIPPU</name>
<reference evidence="2" key="1">
    <citation type="journal article" date="2023" name="IScience">
        <title>Live-bearing cockroach genome reveals convergent evolutionary mechanisms linked to viviparity in insects and beyond.</title>
        <authorList>
            <person name="Fouks B."/>
            <person name="Harrison M.C."/>
            <person name="Mikhailova A.A."/>
            <person name="Marchal E."/>
            <person name="English S."/>
            <person name="Carruthers M."/>
            <person name="Jennings E.C."/>
            <person name="Chiamaka E.L."/>
            <person name="Frigard R.A."/>
            <person name="Pippel M."/>
            <person name="Attardo G.M."/>
            <person name="Benoit J.B."/>
            <person name="Bornberg-Bauer E."/>
            <person name="Tobe S.S."/>
        </authorList>
    </citation>
    <scope>NUCLEOTIDE SEQUENCE</scope>
    <source>
        <strain evidence="2">Stay&amp;Tobe</strain>
    </source>
</reference>
<proteinExistence type="predicted"/>
<accession>A0AAD7ZH38</accession>
<organism evidence="2 3">
    <name type="scientific">Diploptera punctata</name>
    <name type="common">Pacific beetle cockroach</name>
    <dbReference type="NCBI Taxonomy" id="6984"/>
    <lineage>
        <taxon>Eukaryota</taxon>
        <taxon>Metazoa</taxon>
        <taxon>Ecdysozoa</taxon>
        <taxon>Arthropoda</taxon>
        <taxon>Hexapoda</taxon>
        <taxon>Insecta</taxon>
        <taxon>Pterygota</taxon>
        <taxon>Neoptera</taxon>
        <taxon>Polyneoptera</taxon>
        <taxon>Dictyoptera</taxon>
        <taxon>Blattodea</taxon>
        <taxon>Blaberoidea</taxon>
        <taxon>Blaberidae</taxon>
        <taxon>Diplopterinae</taxon>
        <taxon>Diploptera</taxon>
    </lineage>
</organism>
<feature type="non-terminal residue" evidence="2">
    <location>
        <position position="49"/>
    </location>
</feature>
<feature type="transmembrane region" description="Helical" evidence="1">
    <location>
        <begin position="12"/>
        <end position="31"/>
    </location>
</feature>
<feature type="non-terminal residue" evidence="2">
    <location>
        <position position="1"/>
    </location>
</feature>
<evidence type="ECO:0000256" key="1">
    <source>
        <dbReference type="SAM" id="Phobius"/>
    </source>
</evidence>
<comment type="caution">
    <text evidence="2">The sequence shown here is derived from an EMBL/GenBank/DDBJ whole genome shotgun (WGS) entry which is preliminary data.</text>
</comment>
<dbReference type="EMBL" id="JASPKZ010008350">
    <property type="protein sequence ID" value="KAJ9580291.1"/>
    <property type="molecule type" value="Genomic_DNA"/>
</dbReference>
<evidence type="ECO:0000313" key="2">
    <source>
        <dbReference type="EMBL" id="KAJ9580291.1"/>
    </source>
</evidence>
<keyword evidence="1" id="KW-0472">Membrane</keyword>
<protein>
    <submittedName>
        <fullName evidence="2">Uncharacterized protein</fullName>
    </submittedName>
</protein>
<keyword evidence="1" id="KW-0812">Transmembrane</keyword>